<dbReference type="InterPro" id="IPR057926">
    <property type="entry name" value="QRICH1_dom"/>
</dbReference>
<protein>
    <recommendedName>
        <fullName evidence="1">QRICH1-like domain-containing protein</fullName>
    </recommendedName>
</protein>
<reference evidence="2 3" key="1">
    <citation type="submission" date="2022-05" db="EMBL/GenBank/DDBJ databases">
        <authorList>
            <consortium name="Genoscope - CEA"/>
            <person name="William W."/>
        </authorList>
    </citation>
    <scope>NUCLEOTIDE SEQUENCE [LARGE SCALE GENOMIC DNA]</scope>
</reference>
<proteinExistence type="predicted"/>
<gene>
    <name evidence="2" type="ORF">PLOB_00017107</name>
</gene>
<dbReference type="PANTHER" id="PTHR21446">
    <property type="entry name" value="DUF3504 DOMAIN-CONTAINING PROTEIN"/>
    <property type="match status" value="1"/>
</dbReference>
<sequence>MDGLAGDECCRFRPPKSVQGEGSLLVQSKPKSTQYKDKWAVQVFRTWQAAREQKFCILDAGSVFKDYDVHRVQSLEEKLEDLDSLSLNYWLTKFVQEVANKNGDRYPSRSLYGIVCGLKRYLEDVNGGNALNSLDSRNKRFAIFRGCLGAEMKEVNVNSKQ</sequence>
<keyword evidence="3" id="KW-1185">Reference proteome</keyword>
<organism evidence="2 3">
    <name type="scientific">Porites lobata</name>
    <dbReference type="NCBI Taxonomy" id="104759"/>
    <lineage>
        <taxon>Eukaryota</taxon>
        <taxon>Metazoa</taxon>
        <taxon>Cnidaria</taxon>
        <taxon>Anthozoa</taxon>
        <taxon>Hexacorallia</taxon>
        <taxon>Scleractinia</taxon>
        <taxon>Fungiina</taxon>
        <taxon>Poritidae</taxon>
        <taxon>Porites</taxon>
    </lineage>
</organism>
<evidence type="ECO:0000313" key="2">
    <source>
        <dbReference type="EMBL" id="CAH3175601.1"/>
    </source>
</evidence>
<dbReference type="Pfam" id="PF25561">
    <property type="entry name" value="QRICH1"/>
    <property type="match status" value="1"/>
</dbReference>
<accession>A0ABN8R8E9</accession>
<evidence type="ECO:0000313" key="3">
    <source>
        <dbReference type="Proteomes" id="UP001159405"/>
    </source>
</evidence>
<evidence type="ECO:0000259" key="1">
    <source>
        <dbReference type="Pfam" id="PF25561"/>
    </source>
</evidence>
<comment type="caution">
    <text evidence="2">The sequence shown here is derived from an EMBL/GenBank/DDBJ whole genome shotgun (WGS) entry which is preliminary data.</text>
</comment>
<dbReference type="InterPro" id="IPR052787">
    <property type="entry name" value="MAVS"/>
</dbReference>
<dbReference type="EMBL" id="CALNXK010000202">
    <property type="protein sequence ID" value="CAH3175601.1"/>
    <property type="molecule type" value="Genomic_DNA"/>
</dbReference>
<dbReference type="PANTHER" id="PTHR21446:SF12">
    <property type="entry name" value="POTASSIUM CHANNEL TETRAMERIZATION DOMAIN CONTAINING 1"/>
    <property type="match status" value="1"/>
</dbReference>
<dbReference type="Proteomes" id="UP001159405">
    <property type="component" value="Unassembled WGS sequence"/>
</dbReference>
<name>A0ABN8R8E9_9CNID</name>
<feature type="domain" description="QRICH1-like" evidence="1">
    <location>
        <begin position="36"/>
        <end position="126"/>
    </location>
</feature>